<feature type="transmembrane region" description="Helical" evidence="1">
    <location>
        <begin position="377"/>
        <end position="397"/>
    </location>
</feature>
<comment type="caution">
    <text evidence="2">The sequence shown here is derived from an EMBL/GenBank/DDBJ whole genome shotgun (WGS) entry which is preliminary data.</text>
</comment>
<organism evidence="2 3">
    <name type="scientific">Halobaculum roseum</name>
    <dbReference type="NCBI Taxonomy" id="2175149"/>
    <lineage>
        <taxon>Archaea</taxon>
        <taxon>Methanobacteriati</taxon>
        <taxon>Methanobacteriota</taxon>
        <taxon>Stenosarchaea group</taxon>
        <taxon>Halobacteria</taxon>
        <taxon>Halobacteriales</taxon>
        <taxon>Haloferacaceae</taxon>
        <taxon>Halobaculum</taxon>
    </lineage>
</organism>
<evidence type="ECO:0000313" key="3">
    <source>
        <dbReference type="Proteomes" id="UP001589595"/>
    </source>
</evidence>
<keyword evidence="1" id="KW-0472">Membrane</keyword>
<evidence type="ECO:0000313" key="2">
    <source>
        <dbReference type="EMBL" id="MFB9826003.1"/>
    </source>
</evidence>
<keyword evidence="3" id="KW-1185">Reference proteome</keyword>
<dbReference type="AlphaFoldDB" id="A0ABD5MQ97"/>
<keyword evidence="1" id="KW-0812">Transmembrane</keyword>
<sequence>MYFEPPPDPSPADVRERVRDRWHDRAQASLRIDTTGLPSGVVDAIATQIRAAVIQRAGTNGHCYGMVLSAQAYFEDPESIPVDEEVASEIAGPTVPFESPDAPVYEEIVRRQADQFLRFRPWLARRAILHPEWLDQTAVIDDVRSVVEATGTASVVLFGDSLLAHQVLVHRVEAVDGGVELGLYDPNRSSGGHRRHPPTVRFDREDGRLTMRPYDDFTGLLYTRYDQIEQASDRTRAGPLDHLDVDTDRVRDGLLPVAQVAVDSTDVALSVIEPSGDRARRIRGRFDDRSRGSVPRLRTCYGAEIGRYRIRLLATADTTYELRTVVAGAETTRLEATRSGAMDAGAVREYELIVGSPAQTTVQRVDLDRGGGSKDRIVAAGIGAVAGAALGAGAVALGRHRGGTSEKSTDEGGR</sequence>
<name>A0ABD5MQ97_9EURY</name>
<keyword evidence="1" id="KW-1133">Transmembrane helix</keyword>
<dbReference type="Proteomes" id="UP001589595">
    <property type="component" value="Unassembled WGS sequence"/>
</dbReference>
<dbReference type="GeneID" id="67212562"/>
<gene>
    <name evidence="2" type="ORF">ACFFOL_17685</name>
</gene>
<accession>A0ABD5MQ97</accession>
<reference evidence="2" key="1">
    <citation type="submission" date="2024-09" db="EMBL/GenBank/DDBJ databases">
        <authorList>
            <person name="Sun Q."/>
        </authorList>
    </citation>
    <scope>NUCLEOTIDE SEQUENCE [LARGE SCALE GENOMIC DNA]</scope>
    <source>
        <strain evidence="2">JCM 31273</strain>
    </source>
</reference>
<evidence type="ECO:0000256" key="1">
    <source>
        <dbReference type="SAM" id="Phobius"/>
    </source>
</evidence>
<protein>
    <submittedName>
        <fullName evidence="2">Uncharacterized protein</fullName>
    </submittedName>
</protein>
<dbReference type="EMBL" id="JBHMAJ010000011">
    <property type="protein sequence ID" value="MFB9826003.1"/>
    <property type="molecule type" value="Genomic_DNA"/>
</dbReference>
<proteinExistence type="predicted"/>
<dbReference type="RefSeq" id="WP_222923851.1">
    <property type="nucleotide sequence ID" value="NZ_CP082288.1"/>
</dbReference>